<feature type="compositionally biased region" description="Basic and acidic residues" evidence="1">
    <location>
        <begin position="12"/>
        <end position="22"/>
    </location>
</feature>
<proteinExistence type="predicted"/>
<name>A0A1S4FPB2_AEDAE</name>
<feature type="region of interest" description="Disordered" evidence="1">
    <location>
        <begin position="1"/>
        <end position="22"/>
    </location>
</feature>
<dbReference type="VEuPathDB" id="VectorBase:AAEL010118"/>
<dbReference type="Gene3D" id="2.120.10.80">
    <property type="entry name" value="Kelch-type beta propeller"/>
    <property type="match status" value="1"/>
</dbReference>
<dbReference type="OrthoDB" id="4447at2759"/>
<dbReference type="InterPro" id="IPR015915">
    <property type="entry name" value="Kelch-typ_b-propeller"/>
</dbReference>
<sequence>MGKKDKNKKKGKGAEKTAMKTDKKLAARQKKLIAKLGEDDIESIVAKYETKETKSSDLTESLCAPPTARVNFAICSHPDKEEIFINGGEFFNGQKTFVYGDYYCYNVAKNEWKVLKSSICPAPRSGHQMVSVSTDGGQIWLFGGEFASPSQLQFYHYKDLWVYRIATKQWEKINAANGPSARSGHRMVVTKKKLFVFGGFHDNNTSYRYFNDIHFFSLENYTWTKVEPSGTPPAPRSGCCMVANPEGKILVWGGYSKSNVKKEIDRGVTHADMYSLTSDKNEMKSFKWTSVKPGGKRPPPRSGMSAVIAANGKAYTFGGVMDTEEDEEDVHGMFSNELHSLDPASHSWRKLELATKKKNTKQQDAEMAESKPVEEKKVVYDDGIFTMSVGGSTQSSSSSKMETDSVDLGGPSPRMNSGIVICKGILYIYGGLYESGSRQYTLSDFYSIDLHKMDQWKTIIANSLTGNEWLGSDSEEGSSDEDDDGDSDDDDDDDDDESDEDDSSDMDTE</sequence>
<organism evidence="2 3">
    <name type="scientific">Aedes aegypti</name>
    <name type="common">Yellowfever mosquito</name>
    <name type="synonym">Culex aegypti</name>
    <dbReference type="NCBI Taxonomy" id="7159"/>
    <lineage>
        <taxon>Eukaryota</taxon>
        <taxon>Metazoa</taxon>
        <taxon>Ecdysozoa</taxon>
        <taxon>Arthropoda</taxon>
        <taxon>Hexapoda</taxon>
        <taxon>Insecta</taxon>
        <taxon>Pterygota</taxon>
        <taxon>Neoptera</taxon>
        <taxon>Endopterygota</taxon>
        <taxon>Diptera</taxon>
        <taxon>Nematocera</taxon>
        <taxon>Culicoidea</taxon>
        <taxon>Culicidae</taxon>
        <taxon>Culicinae</taxon>
        <taxon>Aedini</taxon>
        <taxon>Aedes</taxon>
        <taxon>Stegomyia</taxon>
    </lineage>
</organism>
<evidence type="ECO:0000256" key="1">
    <source>
        <dbReference type="SAM" id="MobiDB-lite"/>
    </source>
</evidence>
<evidence type="ECO:0000313" key="3">
    <source>
        <dbReference type="Proteomes" id="UP000008820"/>
    </source>
</evidence>
<dbReference type="FunCoup" id="A0A1S4FPB2">
    <property type="interactions" value="1462"/>
</dbReference>
<dbReference type="InParanoid" id="A0A1S4FPB2"/>
<dbReference type="AlphaFoldDB" id="A0A1S4FPB2"/>
<reference evidence="2 3" key="1">
    <citation type="submission" date="2017-06" db="EMBL/GenBank/DDBJ databases">
        <title>Aedes aegypti genome working group (AGWG) sequencing and assembly.</title>
        <authorList>
            <consortium name="Aedes aegypti Genome Working Group (AGWG)"/>
            <person name="Matthews B.J."/>
        </authorList>
    </citation>
    <scope>NUCLEOTIDE SEQUENCE [LARGE SCALE GENOMIC DNA]</scope>
    <source>
        <strain evidence="2 3">LVP_AGWG</strain>
    </source>
</reference>
<dbReference type="PANTHER" id="PTHR46063">
    <property type="entry name" value="KELCH DOMAIN-CONTAINING PROTEIN"/>
    <property type="match status" value="1"/>
</dbReference>
<gene>
    <name evidence="2" type="primary">5572907</name>
</gene>
<keyword evidence="3" id="KW-1185">Reference proteome</keyword>
<feature type="compositionally biased region" description="Low complexity" evidence="1">
    <location>
        <begin position="390"/>
        <end position="400"/>
    </location>
</feature>
<dbReference type="InterPro" id="IPR052588">
    <property type="entry name" value="Kelch_domain_protein"/>
</dbReference>
<dbReference type="PANTHER" id="PTHR46063:SF1">
    <property type="entry name" value="KELCH DOMAIN-CONTAINING PROTEIN 4"/>
    <property type="match status" value="1"/>
</dbReference>
<dbReference type="Pfam" id="PF13415">
    <property type="entry name" value="Beta-prop_FBX42"/>
    <property type="match status" value="1"/>
</dbReference>
<reference evidence="2" key="2">
    <citation type="submission" date="2020-05" db="UniProtKB">
        <authorList>
            <consortium name="EnsemblMetazoa"/>
        </authorList>
    </citation>
    <scope>IDENTIFICATION</scope>
    <source>
        <strain evidence="2">LVP_AGWG</strain>
    </source>
</reference>
<dbReference type="SUPFAM" id="SSF117281">
    <property type="entry name" value="Kelch motif"/>
    <property type="match status" value="2"/>
</dbReference>
<feature type="region of interest" description="Disordered" evidence="1">
    <location>
        <begin position="390"/>
        <end position="410"/>
    </location>
</feature>
<feature type="compositionally biased region" description="Basic residues" evidence="1">
    <location>
        <begin position="1"/>
        <end position="11"/>
    </location>
</feature>
<accession>A0A1S4FPB2</accession>
<protein>
    <submittedName>
        <fullName evidence="2">Uncharacterized protein</fullName>
    </submittedName>
</protein>
<feature type="compositionally biased region" description="Acidic residues" evidence="1">
    <location>
        <begin position="473"/>
        <end position="509"/>
    </location>
</feature>
<dbReference type="EnsemblMetazoa" id="AAEL010118-RA">
    <property type="protein sequence ID" value="AAEL010118-PA"/>
    <property type="gene ID" value="AAEL010118"/>
</dbReference>
<evidence type="ECO:0000313" key="2">
    <source>
        <dbReference type="EnsemblMetazoa" id="AAEL010118-PA"/>
    </source>
</evidence>
<dbReference type="Proteomes" id="UP000008820">
    <property type="component" value="Chromosome 2"/>
</dbReference>
<feature type="region of interest" description="Disordered" evidence="1">
    <location>
        <begin position="467"/>
        <end position="509"/>
    </location>
</feature>